<protein>
    <submittedName>
        <fullName evidence="1">Uncharacterized protein</fullName>
    </submittedName>
</protein>
<dbReference type="EMBL" id="FNBT01000004">
    <property type="protein sequence ID" value="SDF47163.1"/>
    <property type="molecule type" value="Genomic_DNA"/>
</dbReference>
<dbReference type="AlphaFoldDB" id="A0A1G7LCH0"/>
<accession>A0A1G7LCH0</accession>
<evidence type="ECO:0000313" key="2">
    <source>
        <dbReference type="Proteomes" id="UP000199406"/>
    </source>
</evidence>
<organism evidence="1 2">
    <name type="scientific">Blastococcus aurantiacus</name>
    <dbReference type="NCBI Taxonomy" id="1550231"/>
    <lineage>
        <taxon>Bacteria</taxon>
        <taxon>Bacillati</taxon>
        <taxon>Actinomycetota</taxon>
        <taxon>Actinomycetes</taxon>
        <taxon>Geodermatophilales</taxon>
        <taxon>Geodermatophilaceae</taxon>
        <taxon>Blastococcus</taxon>
    </lineage>
</organism>
<dbReference type="STRING" id="1550231.SAMN05660662_2237"/>
<name>A0A1G7LCH0_9ACTN</name>
<dbReference type="OrthoDB" id="5194421at2"/>
<evidence type="ECO:0000313" key="1">
    <source>
        <dbReference type="EMBL" id="SDF47163.1"/>
    </source>
</evidence>
<gene>
    <name evidence="1" type="ORF">SAMN05660662_2237</name>
</gene>
<reference evidence="2" key="1">
    <citation type="submission" date="2016-10" db="EMBL/GenBank/DDBJ databases">
        <authorList>
            <person name="Varghese N."/>
            <person name="Submissions S."/>
        </authorList>
    </citation>
    <scope>NUCLEOTIDE SEQUENCE [LARGE SCALE GENOMIC DNA]</scope>
    <source>
        <strain evidence="2">DSM 44268</strain>
    </source>
</reference>
<dbReference type="Proteomes" id="UP000199406">
    <property type="component" value="Unassembled WGS sequence"/>
</dbReference>
<keyword evidence="2" id="KW-1185">Reference proteome</keyword>
<proteinExistence type="predicted"/>
<dbReference type="RefSeq" id="WP_143030372.1">
    <property type="nucleotide sequence ID" value="NZ_FNBT01000004.1"/>
</dbReference>
<sequence length="62" mass="7026">MPLIYHWGGPRHGHVDHVTDEQIVSSLLVYDGPKWIGVYEPLDPPQVRDTPQGPAAVWIVRE</sequence>